<comment type="caution">
    <text evidence="1">The sequence shown here is derived from an EMBL/GenBank/DDBJ whole genome shotgun (WGS) entry which is preliminary data.</text>
</comment>
<keyword evidence="2" id="KW-1185">Reference proteome</keyword>
<name>A0A317ZF61_9BACT</name>
<dbReference type="InParanoid" id="A0A317ZF61"/>
<organism evidence="1 2">
    <name type="scientific">Coraliomargarita sinensis</name>
    <dbReference type="NCBI Taxonomy" id="2174842"/>
    <lineage>
        <taxon>Bacteria</taxon>
        <taxon>Pseudomonadati</taxon>
        <taxon>Verrucomicrobiota</taxon>
        <taxon>Opitutia</taxon>
        <taxon>Puniceicoccales</taxon>
        <taxon>Coraliomargaritaceae</taxon>
        <taxon>Coraliomargarita</taxon>
    </lineage>
</organism>
<sequence length="80" mass="9314">MKFVTMISSINTMLRQARKYIPVLFSPRQSSEIFPVKNESQSGIKCHLKQLRKNDQLPNIALPISRKMGMFRIIRMIGIH</sequence>
<evidence type="ECO:0000313" key="1">
    <source>
        <dbReference type="EMBL" id="PXA04155.1"/>
    </source>
</evidence>
<evidence type="ECO:0000313" key="2">
    <source>
        <dbReference type="Proteomes" id="UP000247099"/>
    </source>
</evidence>
<proteinExistence type="predicted"/>
<reference evidence="1 2" key="1">
    <citation type="submission" date="2018-05" db="EMBL/GenBank/DDBJ databases">
        <title>Coraliomargarita sinensis sp. nov., isolated from a marine solar saltern.</title>
        <authorList>
            <person name="Zhou L.Y."/>
        </authorList>
    </citation>
    <scope>NUCLEOTIDE SEQUENCE [LARGE SCALE GENOMIC DNA]</scope>
    <source>
        <strain evidence="1 2">WN38</strain>
    </source>
</reference>
<dbReference type="AlphaFoldDB" id="A0A317ZF61"/>
<dbReference type="Proteomes" id="UP000247099">
    <property type="component" value="Unassembled WGS sequence"/>
</dbReference>
<protein>
    <submittedName>
        <fullName evidence="1">Uncharacterized protein</fullName>
    </submittedName>
</protein>
<dbReference type="EMBL" id="QHJQ01000005">
    <property type="protein sequence ID" value="PXA04155.1"/>
    <property type="molecule type" value="Genomic_DNA"/>
</dbReference>
<accession>A0A317ZF61</accession>
<gene>
    <name evidence="1" type="ORF">DDZ13_08940</name>
</gene>